<dbReference type="NCBIfam" id="TIGR01512">
    <property type="entry name" value="ATPase-IB2_Cd"/>
    <property type="match status" value="1"/>
</dbReference>
<dbReference type="CDD" id="cd00371">
    <property type="entry name" value="HMA"/>
    <property type="match status" value="1"/>
</dbReference>
<evidence type="ECO:0000256" key="8">
    <source>
        <dbReference type="ARBA" id="ARBA00022741"/>
    </source>
</evidence>
<dbReference type="GO" id="GO:0005507">
    <property type="term" value="F:copper ion binding"/>
    <property type="evidence" value="ECO:0007669"/>
    <property type="project" value="TreeGrafter"/>
</dbReference>
<keyword evidence="18" id="KW-0378">Hydrolase</keyword>
<evidence type="ECO:0000256" key="3">
    <source>
        <dbReference type="ARBA" id="ARBA00022448"/>
    </source>
</evidence>
<feature type="region of interest" description="Disordered" evidence="16">
    <location>
        <begin position="736"/>
        <end position="756"/>
    </location>
</feature>
<sequence length="769" mass="80326">MSERIDYSAFVTRDREGCAQLDLAIDGITCAACIREIEQGVAGPGIAHARLNYTNKRLHLVFDAAMDGDGHETAPVDPGLAVTRLHKLGYKAYPFTRSREEEIEAAQTSDLLKRLGVAAFATMNIMLLSVSVWSGNVADIDTETRDLFHWISALIAIPTVAYSGQPFFRGALRSLKARSLGMDVPISLGVLLAVGISVIETMNSARHAYFDAATMLLTFLLAGRVLDQIMRRKTRAVAGNLLALRGETARRLDADGGVTEIPVLAVRTGDLLQIRPGDRVPVDGVVVTGLSDVDASLVTGETAREPVGEGAQLHSGTLNLSGALTLRAVAAAENSLVAEVNKLLDQALMAKSRYVQIADRAAQLYSPVVHAAAALTLIGWLLVGADLHFAVITAVAVLIITCPCALGLAVPAVQVVVSGALFRSGVLLTAGDGVERIAACDTVVFDKTGTLTTPEARLVNRGALDDAMVALASRLGQSSNHPLARALARDGAAGAPFDDVVEEPGRGVRAMVDGIEARLGSPDFCDAQDAVTDALRGEPDATPIVLRHGARVAVLLLRQVLRADAGDVVADLKRRGLGVMIVSGDREGPVRRAAEALGIADWHAGCKPGDKTAILARLAGEGRRTLMVGDGLNDAPALAAAHASISPISASHLAQNCADALALGDRLRPVAEAVALSRKALMIMRQNLWISTVYNLIAVPIAVLGYVTPLIAAVAMSGSSVIVTLNAMRARGAGRGARASTAPASTHARSQATAMITPAPAVTPSEAAS</sequence>
<keyword evidence="9 15" id="KW-0067">ATP-binding</keyword>
<dbReference type="PATRIC" id="fig|1653334.4.peg.2231"/>
<dbReference type="InterPro" id="IPR036412">
    <property type="entry name" value="HAD-like_sf"/>
</dbReference>
<dbReference type="PANTHER" id="PTHR43520:SF5">
    <property type="entry name" value="CATION-TRANSPORTING P-TYPE ATPASE-RELATED"/>
    <property type="match status" value="1"/>
</dbReference>
<keyword evidence="11" id="KW-1278">Translocase</keyword>
<evidence type="ECO:0000256" key="11">
    <source>
        <dbReference type="ARBA" id="ARBA00022967"/>
    </source>
</evidence>
<dbReference type="GO" id="GO:0043682">
    <property type="term" value="F:P-type divalent copper transporter activity"/>
    <property type="evidence" value="ECO:0007669"/>
    <property type="project" value="TreeGrafter"/>
</dbReference>
<evidence type="ECO:0000256" key="5">
    <source>
        <dbReference type="ARBA" id="ARBA00022553"/>
    </source>
</evidence>
<dbReference type="PROSITE" id="PS00154">
    <property type="entry name" value="ATPASE_E1_E2"/>
    <property type="match status" value="1"/>
</dbReference>
<dbReference type="InterPro" id="IPR023299">
    <property type="entry name" value="ATPase_P-typ_cyto_dom_N"/>
</dbReference>
<gene>
    <name evidence="18" type="primary">cadA</name>
    <name evidence="19" type="ORF">GA0071312_1359</name>
    <name evidence="18" type="ORF">HLUCCO17_05810</name>
</gene>
<evidence type="ECO:0000313" key="20">
    <source>
        <dbReference type="Proteomes" id="UP000050497"/>
    </source>
</evidence>
<evidence type="ECO:0000256" key="15">
    <source>
        <dbReference type="RuleBase" id="RU362081"/>
    </source>
</evidence>
<dbReference type="InterPro" id="IPR008250">
    <property type="entry name" value="ATPase_P-typ_transduc_dom_A_sf"/>
</dbReference>
<comment type="caution">
    <text evidence="18">The sequence shown here is derived from an EMBL/GenBank/DDBJ whole genome shotgun (WGS) entry which is preliminary data.</text>
</comment>
<dbReference type="SUPFAM" id="SSF55008">
    <property type="entry name" value="HMA, heavy metal-associated domain"/>
    <property type="match status" value="1"/>
</dbReference>
<evidence type="ECO:0000256" key="10">
    <source>
        <dbReference type="ARBA" id="ARBA00022842"/>
    </source>
</evidence>
<dbReference type="InterPro" id="IPR059000">
    <property type="entry name" value="ATPase_P-type_domA"/>
</dbReference>
<dbReference type="NCBIfam" id="TIGR01525">
    <property type="entry name" value="ATPase-IB_hvy"/>
    <property type="match status" value="1"/>
</dbReference>
<evidence type="ECO:0000256" key="13">
    <source>
        <dbReference type="ARBA" id="ARBA00023065"/>
    </source>
</evidence>
<dbReference type="Proteomes" id="UP000050497">
    <property type="component" value="Unassembled WGS sequence"/>
</dbReference>
<feature type="transmembrane region" description="Helical" evidence="15">
    <location>
        <begin position="180"/>
        <end position="202"/>
    </location>
</feature>
<evidence type="ECO:0000256" key="16">
    <source>
        <dbReference type="SAM" id="MobiDB-lite"/>
    </source>
</evidence>
<evidence type="ECO:0000313" key="21">
    <source>
        <dbReference type="Proteomes" id="UP000182800"/>
    </source>
</evidence>
<evidence type="ECO:0000256" key="1">
    <source>
        <dbReference type="ARBA" id="ARBA00004651"/>
    </source>
</evidence>
<evidence type="ECO:0000256" key="2">
    <source>
        <dbReference type="ARBA" id="ARBA00006024"/>
    </source>
</evidence>
<dbReference type="GO" id="GO:0055070">
    <property type="term" value="P:copper ion homeostasis"/>
    <property type="evidence" value="ECO:0007669"/>
    <property type="project" value="TreeGrafter"/>
</dbReference>
<dbReference type="RefSeq" id="WP_074444330.1">
    <property type="nucleotide sequence ID" value="NZ_FMBM01000002.1"/>
</dbReference>
<dbReference type="InterPro" id="IPR006121">
    <property type="entry name" value="HMA_dom"/>
</dbReference>
<dbReference type="OrthoDB" id="391538at2"/>
<dbReference type="PANTHER" id="PTHR43520">
    <property type="entry name" value="ATP7, ISOFORM B"/>
    <property type="match status" value="1"/>
</dbReference>
<keyword evidence="10" id="KW-0460">Magnesium</keyword>
<comment type="similarity">
    <text evidence="2 15">Belongs to the cation transport ATPase (P-type) (TC 3.A.3) family. Type IB subfamily.</text>
</comment>
<keyword evidence="5" id="KW-0597">Phosphoprotein</keyword>
<dbReference type="GO" id="GO:0005886">
    <property type="term" value="C:plasma membrane"/>
    <property type="evidence" value="ECO:0007669"/>
    <property type="project" value="UniProtKB-SubCell"/>
</dbReference>
<keyword evidence="12 15" id="KW-1133">Transmembrane helix</keyword>
<feature type="domain" description="P-type ATPase A" evidence="17">
    <location>
        <begin position="247"/>
        <end position="344"/>
    </location>
</feature>
<dbReference type="EMBL" id="FMBM01000002">
    <property type="protein sequence ID" value="SCC80213.1"/>
    <property type="molecule type" value="Genomic_DNA"/>
</dbReference>
<dbReference type="Pfam" id="PF00122">
    <property type="entry name" value="E1-E2_ATPase"/>
    <property type="match status" value="1"/>
</dbReference>
<reference evidence="18 20" key="1">
    <citation type="submission" date="2015-09" db="EMBL/GenBank/DDBJ databases">
        <title>Identification and resolution of microdiversity through metagenomic sequencing of parallel consortia.</title>
        <authorList>
            <person name="Nelson W.C."/>
            <person name="Romine M.F."/>
            <person name="Lindemann S.R."/>
        </authorList>
    </citation>
    <scope>NUCLEOTIDE SEQUENCE [LARGE SCALE GENOMIC DNA]</scope>
    <source>
        <strain evidence="18">HL-109</strain>
    </source>
</reference>
<evidence type="ECO:0000259" key="17">
    <source>
        <dbReference type="Pfam" id="PF00122"/>
    </source>
</evidence>
<dbReference type="NCBIfam" id="TIGR01494">
    <property type="entry name" value="ATPase_P-type"/>
    <property type="match status" value="1"/>
</dbReference>
<feature type="transmembrane region" description="Helical" evidence="15">
    <location>
        <begin position="687"/>
        <end position="704"/>
    </location>
</feature>
<reference evidence="19 21" key="2">
    <citation type="submission" date="2016-08" db="EMBL/GenBank/DDBJ databases">
        <authorList>
            <person name="Varghese N."/>
            <person name="Submissions Spin"/>
        </authorList>
    </citation>
    <scope>NUCLEOTIDE SEQUENCE [LARGE SCALE GENOMIC DNA]</scope>
    <source>
        <strain evidence="19 21">HL-109</strain>
    </source>
</reference>
<keyword evidence="14 15" id="KW-0472">Membrane</keyword>
<feature type="transmembrane region" description="Helical" evidence="15">
    <location>
        <begin position="364"/>
        <end position="383"/>
    </location>
</feature>
<dbReference type="Gene3D" id="3.40.1110.10">
    <property type="entry name" value="Calcium-transporting ATPase, cytoplasmic domain N"/>
    <property type="match status" value="1"/>
</dbReference>
<dbReference type="InterPro" id="IPR027256">
    <property type="entry name" value="P-typ_ATPase_IB"/>
</dbReference>
<feature type="transmembrane region" description="Helical" evidence="15">
    <location>
        <begin position="147"/>
        <end position="168"/>
    </location>
</feature>
<keyword evidence="6 15" id="KW-0812">Transmembrane</keyword>
<dbReference type="PRINTS" id="PR00119">
    <property type="entry name" value="CATATPASE"/>
</dbReference>
<accession>A0A0P8BQ60</accession>
<keyword evidence="3" id="KW-0813">Transport</keyword>
<comment type="subcellular location">
    <subcellularLocation>
        <location evidence="1">Cell membrane</location>
        <topology evidence="1">Multi-pass membrane protein</topology>
    </subcellularLocation>
</comment>
<organism evidence="18 20">
    <name type="scientific">Saliniramus fredricksonii</name>
    <dbReference type="NCBI Taxonomy" id="1653334"/>
    <lineage>
        <taxon>Bacteria</taxon>
        <taxon>Pseudomonadati</taxon>
        <taxon>Pseudomonadota</taxon>
        <taxon>Alphaproteobacteria</taxon>
        <taxon>Hyphomicrobiales</taxon>
        <taxon>Salinarimonadaceae</taxon>
        <taxon>Saliniramus</taxon>
    </lineage>
</organism>
<dbReference type="STRING" id="1653334.GA0071312_1359"/>
<dbReference type="GO" id="GO:0005524">
    <property type="term" value="F:ATP binding"/>
    <property type="evidence" value="ECO:0007669"/>
    <property type="project" value="UniProtKB-UniRule"/>
</dbReference>
<dbReference type="NCBIfam" id="TIGR01511">
    <property type="entry name" value="ATPase-IB1_Cu"/>
    <property type="match status" value="1"/>
</dbReference>
<dbReference type="Gene3D" id="2.70.150.10">
    <property type="entry name" value="Calcium-transporting ATPase, cytoplasmic transduction domain A"/>
    <property type="match status" value="1"/>
</dbReference>
<evidence type="ECO:0000313" key="19">
    <source>
        <dbReference type="EMBL" id="SCC80213.1"/>
    </source>
</evidence>
<dbReference type="EC" id="3.6.3.3" evidence="18"/>
<feature type="transmembrane region" description="Helical" evidence="15">
    <location>
        <begin position="115"/>
        <end position="135"/>
    </location>
</feature>
<dbReference type="Gene3D" id="3.40.50.1000">
    <property type="entry name" value="HAD superfamily/HAD-like"/>
    <property type="match status" value="1"/>
</dbReference>
<keyword evidence="13" id="KW-0406">Ion transport</keyword>
<dbReference type="InterPro" id="IPR001757">
    <property type="entry name" value="P_typ_ATPase"/>
</dbReference>
<evidence type="ECO:0000256" key="7">
    <source>
        <dbReference type="ARBA" id="ARBA00022723"/>
    </source>
</evidence>
<feature type="transmembrane region" description="Helical" evidence="15">
    <location>
        <begin position="389"/>
        <end position="413"/>
    </location>
</feature>
<dbReference type="GO" id="GO:0016887">
    <property type="term" value="F:ATP hydrolysis activity"/>
    <property type="evidence" value="ECO:0007669"/>
    <property type="project" value="InterPro"/>
</dbReference>
<feature type="transmembrane region" description="Helical" evidence="15">
    <location>
        <begin position="208"/>
        <end position="226"/>
    </location>
</feature>
<dbReference type="SUPFAM" id="SSF81653">
    <property type="entry name" value="Calcium ATPase, transduction domain A"/>
    <property type="match status" value="1"/>
</dbReference>
<dbReference type="Proteomes" id="UP000182800">
    <property type="component" value="Unassembled WGS sequence"/>
</dbReference>
<evidence type="ECO:0000256" key="12">
    <source>
        <dbReference type="ARBA" id="ARBA00022989"/>
    </source>
</evidence>
<protein>
    <submittedName>
        <fullName evidence="18">Cadmium-translocating P-type ATPase</fullName>
        <ecNumber evidence="18">3.6.3.3</ecNumber>
    </submittedName>
    <submittedName>
        <fullName evidence="19">Cu2+-exporting ATPase</fullName>
    </submittedName>
</protein>
<keyword evidence="7 15" id="KW-0479">Metal-binding</keyword>
<dbReference type="InterPro" id="IPR036163">
    <property type="entry name" value="HMA_dom_sf"/>
</dbReference>
<dbReference type="SUPFAM" id="SSF56784">
    <property type="entry name" value="HAD-like"/>
    <property type="match status" value="1"/>
</dbReference>
<keyword evidence="8 15" id="KW-0547">Nucleotide-binding</keyword>
<proteinExistence type="inferred from homology"/>
<dbReference type="SUPFAM" id="SSF81665">
    <property type="entry name" value="Calcium ATPase, transmembrane domain M"/>
    <property type="match status" value="1"/>
</dbReference>
<dbReference type="InterPro" id="IPR018303">
    <property type="entry name" value="ATPase_P-typ_P_site"/>
</dbReference>
<dbReference type="EMBL" id="LJSX01000006">
    <property type="protein sequence ID" value="KPQ11702.1"/>
    <property type="molecule type" value="Genomic_DNA"/>
</dbReference>
<evidence type="ECO:0000256" key="4">
    <source>
        <dbReference type="ARBA" id="ARBA00022475"/>
    </source>
</evidence>
<dbReference type="Pfam" id="PF00702">
    <property type="entry name" value="Hydrolase"/>
    <property type="match status" value="1"/>
</dbReference>
<evidence type="ECO:0000313" key="18">
    <source>
        <dbReference type="EMBL" id="KPQ11702.1"/>
    </source>
</evidence>
<evidence type="ECO:0000256" key="14">
    <source>
        <dbReference type="ARBA" id="ARBA00023136"/>
    </source>
</evidence>
<feature type="compositionally biased region" description="Polar residues" evidence="16">
    <location>
        <begin position="742"/>
        <end position="754"/>
    </location>
</feature>
<evidence type="ECO:0000256" key="9">
    <source>
        <dbReference type="ARBA" id="ARBA00022840"/>
    </source>
</evidence>
<keyword evidence="4 15" id="KW-1003">Cell membrane</keyword>
<keyword evidence="21" id="KW-1185">Reference proteome</keyword>
<dbReference type="AlphaFoldDB" id="A0A0P8BQ60"/>
<dbReference type="InterPro" id="IPR023214">
    <property type="entry name" value="HAD_sf"/>
</dbReference>
<dbReference type="Gene3D" id="3.30.70.100">
    <property type="match status" value="1"/>
</dbReference>
<evidence type="ECO:0000256" key="6">
    <source>
        <dbReference type="ARBA" id="ARBA00022692"/>
    </source>
</evidence>
<name>A0A0P8BQ60_9HYPH</name>
<dbReference type="InterPro" id="IPR023298">
    <property type="entry name" value="ATPase_P-typ_TM_dom_sf"/>
</dbReference>